<dbReference type="InterPro" id="IPR052027">
    <property type="entry name" value="PspC"/>
</dbReference>
<dbReference type="PANTHER" id="PTHR33885">
    <property type="entry name" value="PHAGE SHOCK PROTEIN C"/>
    <property type="match status" value="1"/>
</dbReference>
<name>A0ABW2HNG1_9ACTN</name>
<feature type="domain" description="Phage shock protein PspC N-terminal" evidence="7">
    <location>
        <begin position="12"/>
        <end position="69"/>
    </location>
</feature>
<sequence length="81" mass="8935">MNSVHDSMSRQGLVRPQEGRFLGGVCAGLARRFGLDPWLTRLLFVLVLLAIPGSQILVYPILWILMPAEKPAYVSAYPPAV</sequence>
<dbReference type="RefSeq" id="WP_378966790.1">
    <property type="nucleotide sequence ID" value="NZ_JBHTBJ010000006.1"/>
</dbReference>
<evidence type="ECO:0000259" key="7">
    <source>
        <dbReference type="Pfam" id="PF04024"/>
    </source>
</evidence>
<comment type="caution">
    <text evidence="8">The sequence shown here is derived from an EMBL/GenBank/DDBJ whole genome shotgun (WGS) entry which is preliminary data.</text>
</comment>
<gene>
    <name evidence="8" type="ORF">ACFQS1_11595</name>
</gene>
<evidence type="ECO:0000256" key="6">
    <source>
        <dbReference type="SAM" id="Phobius"/>
    </source>
</evidence>
<comment type="subcellular location">
    <subcellularLocation>
        <location evidence="1">Cell membrane</location>
        <topology evidence="1">Single-pass membrane protein</topology>
    </subcellularLocation>
</comment>
<evidence type="ECO:0000256" key="5">
    <source>
        <dbReference type="ARBA" id="ARBA00023136"/>
    </source>
</evidence>
<keyword evidence="2" id="KW-1003">Cell membrane</keyword>
<evidence type="ECO:0000256" key="1">
    <source>
        <dbReference type="ARBA" id="ARBA00004162"/>
    </source>
</evidence>
<protein>
    <submittedName>
        <fullName evidence="8">PspC domain-containing protein</fullName>
    </submittedName>
</protein>
<dbReference type="Proteomes" id="UP001596548">
    <property type="component" value="Unassembled WGS sequence"/>
</dbReference>
<feature type="transmembrane region" description="Helical" evidence="6">
    <location>
        <begin position="42"/>
        <end position="65"/>
    </location>
</feature>
<evidence type="ECO:0000256" key="2">
    <source>
        <dbReference type="ARBA" id="ARBA00022475"/>
    </source>
</evidence>
<reference evidence="9" key="1">
    <citation type="journal article" date="2019" name="Int. J. Syst. Evol. Microbiol.">
        <title>The Global Catalogue of Microorganisms (GCM) 10K type strain sequencing project: providing services to taxonomists for standard genome sequencing and annotation.</title>
        <authorList>
            <consortium name="The Broad Institute Genomics Platform"/>
            <consortium name="The Broad Institute Genome Sequencing Center for Infectious Disease"/>
            <person name="Wu L."/>
            <person name="Ma J."/>
        </authorList>
    </citation>
    <scope>NUCLEOTIDE SEQUENCE [LARGE SCALE GENOMIC DNA]</scope>
    <source>
        <strain evidence="9">XZYJT-10</strain>
    </source>
</reference>
<evidence type="ECO:0000256" key="3">
    <source>
        <dbReference type="ARBA" id="ARBA00022692"/>
    </source>
</evidence>
<evidence type="ECO:0000313" key="9">
    <source>
        <dbReference type="Proteomes" id="UP001596548"/>
    </source>
</evidence>
<accession>A0ABW2HNG1</accession>
<keyword evidence="5 6" id="KW-0472">Membrane</keyword>
<dbReference type="InterPro" id="IPR007168">
    <property type="entry name" value="Phageshock_PspC_N"/>
</dbReference>
<dbReference type="PANTHER" id="PTHR33885:SF3">
    <property type="entry name" value="PHAGE SHOCK PROTEIN C"/>
    <property type="match status" value="1"/>
</dbReference>
<keyword evidence="9" id="KW-1185">Reference proteome</keyword>
<keyword evidence="4 6" id="KW-1133">Transmembrane helix</keyword>
<organism evidence="8 9">
    <name type="scientific">Paractinoplanes rhizophilus</name>
    <dbReference type="NCBI Taxonomy" id="1416877"/>
    <lineage>
        <taxon>Bacteria</taxon>
        <taxon>Bacillati</taxon>
        <taxon>Actinomycetota</taxon>
        <taxon>Actinomycetes</taxon>
        <taxon>Micromonosporales</taxon>
        <taxon>Micromonosporaceae</taxon>
        <taxon>Paractinoplanes</taxon>
    </lineage>
</organism>
<evidence type="ECO:0000256" key="4">
    <source>
        <dbReference type="ARBA" id="ARBA00022989"/>
    </source>
</evidence>
<keyword evidence="3 6" id="KW-0812">Transmembrane</keyword>
<dbReference type="Pfam" id="PF04024">
    <property type="entry name" value="PspC"/>
    <property type="match status" value="1"/>
</dbReference>
<dbReference type="EMBL" id="JBHTBJ010000006">
    <property type="protein sequence ID" value="MFC7274627.1"/>
    <property type="molecule type" value="Genomic_DNA"/>
</dbReference>
<proteinExistence type="predicted"/>
<evidence type="ECO:0000313" key="8">
    <source>
        <dbReference type="EMBL" id="MFC7274627.1"/>
    </source>
</evidence>